<name>A0A0L0W669_GOTPU</name>
<organism evidence="1 2">
    <name type="scientific">Gottschalkia purinilytica</name>
    <name type="common">Clostridium purinilyticum</name>
    <dbReference type="NCBI Taxonomy" id="1503"/>
    <lineage>
        <taxon>Bacteria</taxon>
        <taxon>Bacillati</taxon>
        <taxon>Bacillota</taxon>
        <taxon>Tissierellia</taxon>
        <taxon>Tissierellales</taxon>
        <taxon>Gottschalkiaceae</taxon>
        <taxon>Gottschalkia</taxon>
    </lineage>
</organism>
<evidence type="ECO:0000313" key="1">
    <source>
        <dbReference type="EMBL" id="KNF06967.1"/>
    </source>
</evidence>
<dbReference type="AlphaFoldDB" id="A0A0L0W669"/>
<dbReference type="Proteomes" id="UP000037267">
    <property type="component" value="Unassembled WGS sequence"/>
</dbReference>
<accession>A0A0L0W669</accession>
<reference evidence="2" key="1">
    <citation type="submission" date="2015-07" db="EMBL/GenBank/DDBJ databases">
        <title>Draft genome sequence of the purine-degrading Gottschalkia purinilyticum DSM 1384 (formerly Clostridium purinilyticum).</title>
        <authorList>
            <person name="Poehlein A."/>
            <person name="Schiel-Bengelsdorf B."/>
            <person name="Bengelsdorf F.R."/>
            <person name="Daniel R."/>
            <person name="Duerre P."/>
        </authorList>
    </citation>
    <scope>NUCLEOTIDE SEQUENCE [LARGE SCALE GENOMIC DNA]</scope>
    <source>
        <strain evidence="2">DSM 1384</strain>
    </source>
</reference>
<dbReference type="PATRIC" id="fig|1503.3.peg.2206"/>
<sequence>MEKSSFFNAVRLDNGAWDRVYKAEDFADFFQSIMSNGVFYNPANSLQIISNNNMTVTLKKGKAYINGYFYHNTEDLILNIDPADSVLNRIDRVVLRLDFLKREIKAYVKKGSFASSPAVPTLQRDTDIYELGIADIKINKGTVKISATDITDTRANPELCGIVSTFLQDDIQTNIKDVNKKLDGKLDKTAYTAQDVLNKVKTVDGTGSGLDADLLDGLHASAFKRQGLPGDVKKIVWFKSLNLYSDERQDFTIHNDKLLHVRTHKPESVTYYYYGDVRADEGNGGGSVTNMTQSITPGSYERSLCIRGPSSFTSCLAYDTGNYSNGPGAIITPINLISKIKLRRFYCHMRTSDVDYGYVDVIGFDNNKQNTLWIKGRKNNKSILAEFDIPDYYGDDDKFYPTKTYQLDRDYGGWRIAITNNYFYCYDDIIRNLYIYNKINSSLKQIIDLRHLPVFGRIFYDHHTNELYGYVSKDESYFFYNIIV</sequence>
<dbReference type="EMBL" id="LGSS01000041">
    <property type="protein sequence ID" value="KNF06967.1"/>
    <property type="molecule type" value="Genomic_DNA"/>
</dbReference>
<dbReference type="STRING" id="1503.CLPU_41c00030"/>
<comment type="caution">
    <text evidence="1">The sequence shown here is derived from an EMBL/GenBank/DDBJ whole genome shotgun (WGS) entry which is preliminary data.</text>
</comment>
<protein>
    <submittedName>
        <fullName evidence="1">Uncharacterized protein</fullName>
    </submittedName>
</protein>
<dbReference type="OrthoDB" id="9795386at2"/>
<gene>
    <name evidence="1" type="ORF">CLPU_41c00030</name>
</gene>
<keyword evidence="2" id="KW-1185">Reference proteome</keyword>
<evidence type="ECO:0000313" key="2">
    <source>
        <dbReference type="Proteomes" id="UP000037267"/>
    </source>
</evidence>
<proteinExistence type="predicted"/>
<dbReference type="RefSeq" id="WP_050379101.1">
    <property type="nucleotide sequence ID" value="NZ_LGSS01000041.1"/>
</dbReference>